<dbReference type="RefSeq" id="WP_123209386.1">
    <property type="nucleotide sequence ID" value="NZ_JBHTHO010000014.1"/>
</dbReference>
<feature type="transmembrane region" description="Helical" evidence="3">
    <location>
        <begin position="289"/>
        <end position="311"/>
    </location>
</feature>
<dbReference type="EMBL" id="QIBX01000017">
    <property type="protein sequence ID" value="RNL38571.1"/>
    <property type="molecule type" value="Genomic_DNA"/>
</dbReference>
<evidence type="ECO:0000256" key="3">
    <source>
        <dbReference type="SAM" id="Phobius"/>
    </source>
</evidence>
<keyword evidence="3" id="KW-0812">Transmembrane</keyword>
<dbReference type="OrthoDB" id="9801008at2"/>
<evidence type="ECO:0000313" key="6">
    <source>
        <dbReference type="Proteomes" id="UP000269591"/>
    </source>
</evidence>
<dbReference type="AlphaFoldDB" id="A0A3N0AUJ7"/>
<sequence>MSFRNNLQHLRAERNMTQEQLAMLLGVSRQSVTKWEAERSYPEMDKLLKMCQLFDCTLDDLVQGDLTSRASQPDSPDGPRDAARHAAIPVPPGPPQDICGYDEHQRKLAYRVPSGIALILIFIGIGLFLEGQWTVFAGSDAGALMVICVFIGIALGLAFLIPAGMEHSAFVKAHPYIEDFYTEEQKRKARSDFSRGILLGICAIFVGIAFIVLLGETEHEKLGLLLLMEFIALGVWLIVHFCMMLGRTNIAEYNKDAADELEMEDIVNAQLDQRIKDTLISRKAKSNKVGALCGAIMLMATIVALALLFMPMGQAGTWDWGEFNPEGTSAMWFWIAWPIGGLLCGVVALIVNAFDD</sequence>
<dbReference type="GO" id="GO:0003677">
    <property type="term" value="F:DNA binding"/>
    <property type="evidence" value="ECO:0007669"/>
    <property type="project" value="UniProtKB-KW"/>
</dbReference>
<dbReference type="SMART" id="SM00530">
    <property type="entry name" value="HTH_XRE"/>
    <property type="match status" value="1"/>
</dbReference>
<keyword evidence="6" id="KW-1185">Reference proteome</keyword>
<organism evidence="5 6">
    <name type="scientific">Slackia equolifaciens</name>
    <dbReference type="NCBI Taxonomy" id="498718"/>
    <lineage>
        <taxon>Bacteria</taxon>
        <taxon>Bacillati</taxon>
        <taxon>Actinomycetota</taxon>
        <taxon>Coriobacteriia</taxon>
        <taxon>Eggerthellales</taxon>
        <taxon>Eggerthellaceae</taxon>
        <taxon>Slackia</taxon>
    </lineage>
</organism>
<evidence type="ECO:0000256" key="1">
    <source>
        <dbReference type="ARBA" id="ARBA00023125"/>
    </source>
</evidence>
<keyword evidence="3" id="KW-1133">Transmembrane helix</keyword>
<dbReference type="SUPFAM" id="SSF47413">
    <property type="entry name" value="lambda repressor-like DNA-binding domains"/>
    <property type="match status" value="1"/>
</dbReference>
<feature type="transmembrane region" description="Helical" evidence="3">
    <location>
        <begin position="331"/>
        <end position="354"/>
    </location>
</feature>
<accession>A0A3N0AUJ7</accession>
<dbReference type="InterPro" id="IPR010982">
    <property type="entry name" value="Lambda_DNA-bd_dom_sf"/>
</dbReference>
<protein>
    <submittedName>
        <fullName evidence="5">XRE family transcriptional regulator</fullName>
    </submittedName>
</protein>
<keyword evidence="1" id="KW-0238">DNA-binding</keyword>
<dbReference type="PANTHER" id="PTHR46558">
    <property type="entry name" value="TRACRIPTIONAL REGULATORY PROTEIN-RELATED-RELATED"/>
    <property type="match status" value="1"/>
</dbReference>
<name>A0A3N0AUJ7_9ACTN</name>
<feature type="region of interest" description="Disordered" evidence="2">
    <location>
        <begin position="67"/>
        <end position="94"/>
    </location>
</feature>
<feature type="domain" description="HTH cro/C1-type" evidence="4">
    <location>
        <begin position="7"/>
        <end position="61"/>
    </location>
</feature>
<evidence type="ECO:0000259" key="4">
    <source>
        <dbReference type="PROSITE" id="PS50943"/>
    </source>
</evidence>
<proteinExistence type="predicted"/>
<feature type="transmembrane region" description="Helical" evidence="3">
    <location>
        <begin position="108"/>
        <end position="129"/>
    </location>
</feature>
<dbReference type="PANTHER" id="PTHR46558:SF4">
    <property type="entry name" value="DNA-BIDING PHAGE PROTEIN"/>
    <property type="match status" value="1"/>
</dbReference>
<feature type="transmembrane region" description="Helical" evidence="3">
    <location>
        <begin position="222"/>
        <end position="245"/>
    </location>
</feature>
<feature type="transmembrane region" description="Helical" evidence="3">
    <location>
        <begin position="141"/>
        <end position="161"/>
    </location>
</feature>
<reference evidence="6" key="1">
    <citation type="submission" date="2018-05" db="EMBL/GenBank/DDBJ databases">
        <title>Genome Sequencing of selected type strains of the family Eggerthellaceae.</title>
        <authorList>
            <person name="Danylec N."/>
            <person name="Stoll D.A."/>
            <person name="Doetsch A."/>
            <person name="Huch M."/>
        </authorList>
    </citation>
    <scope>NUCLEOTIDE SEQUENCE [LARGE SCALE GENOMIC DNA]</scope>
    <source>
        <strain evidence="6">DSM 24851</strain>
    </source>
</reference>
<evidence type="ECO:0000313" key="5">
    <source>
        <dbReference type="EMBL" id="RNL38571.1"/>
    </source>
</evidence>
<dbReference type="InterPro" id="IPR001387">
    <property type="entry name" value="Cro/C1-type_HTH"/>
</dbReference>
<gene>
    <name evidence="5" type="ORF">DMP06_08915</name>
</gene>
<dbReference type="Pfam" id="PF01381">
    <property type="entry name" value="HTH_3"/>
    <property type="match status" value="1"/>
</dbReference>
<dbReference type="Proteomes" id="UP000269591">
    <property type="component" value="Unassembled WGS sequence"/>
</dbReference>
<dbReference type="Gene3D" id="1.10.260.40">
    <property type="entry name" value="lambda repressor-like DNA-binding domains"/>
    <property type="match status" value="1"/>
</dbReference>
<dbReference type="PROSITE" id="PS50943">
    <property type="entry name" value="HTH_CROC1"/>
    <property type="match status" value="1"/>
</dbReference>
<dbReference type="CDD" id="cd00093">
    <property type="entry name" value="HTH_XRE"/>
    <property type="match status" value="1"/>
</dbReference>
<comment type="caution">
    <text evidence="5">The sequence shown here is derived from an EMBL/GenBank/DDBJ whole genome shotgun (WGS) entry which is preliminary data.</text>
</comment>
<keyword evidence="3" id="KW-0472">Membrane</keyword>
<feature type="transmembrane region" description="Helical" evidence="3">
    <location>
        <begin position="196"/>
        <end position="216"/>
    </location>
</feature>
<evidence type="ECO:0000256" key="2">
    <source>
        <dbReference type="SAM" id="MobiDB-lite"/>
    </source>
</evidence>